<dbReference type="Gene3D" id="1.20.1070.10">
    <property type="entry name" value="Rhodopsin 7-helix transmembrane proteins"/>
    <property type="match status" value="2"/>
</dbReference>
<dbReference type="VEuPathDB" id="VectorBase:ASIC008888"/>
<dbReference type="FunFam" id="1.20.1070.10:FF:000523">
    <property type="entry name" value="5-hydroxytryptamine receptor 2B"/>
    <property type="match status" value="1"/>
</dbReference>
<evidence type="ECO:0000313" key="16">
    <source>
        <dbReference type="EnsemblMetazoa" id="ASIC008888-PA"/>
    </source>
</evidence>
<dbReference type="GO" id="GO:0071880">
    <property type="term" value="P:adenylate cyclase-activating adrenergic receptor signaling pathway"/>
    <property type="evidence" value="ECO:0007669"/>
    <property type="project" value="TreeGrafter"/>
</dbReference>
<dbReference type="AlphaFoldDB" id="A0A084VTK0"/>
<feature type="transmembrane region" description="Helical" evidence="13">
    <location>
        <begin position="637"/>
        <end position="661"/>
    </location>
</feature>
<dbReference type="PROSITE" id="PS00237">
    <property type="entry name" value="G_PROTEIN_RECEP_F1_1"/>
    <property type="match status" value="1"/>
</dbReference>
<reference evidence="15 17" key="1">
    <citation type="journal article" date="2014" name="BMC Genomics">
        <title>Genome sequence of Anopheles sinensis provides insight into genetics basis of mosquito competence for malaria parasites.</title>
        <authorList>
            <person name="Zhou D."/>
            <person name="Zhang D."/>
            <person name="Ding G."/>
            <person name="Shi L."/>
            <person name="Hou Q."/>
            <person name="Ye Y."/>
            <person name="Xu Y."/>
            <person name="Zhou H."/>
            <person name="Xiong C."/>
            <person name="Li S."/>
            <person name="Yu J."/>
            <person name="Hong S."/>
            <person name="Yu X."/>
            <person name="Zou P."/>
            <person name="Chen C."/>
            <person name="Chang X."/>
            <person name="Wang W."/>
            <person name="Lv Y."/>
            <person name="Sun Y."/>
            <person name="Ma L."/>
            <person name="Shen B."/>
            <person name="Zhu C."/>
        </authorList>
    </citation>
    <scope>NUCLEOTIDE SEQUENCE [LARGE SCALE GENOMIC DNA]</scope>
</reference>
<protein>
    <submittedName>
        <fullName evidence="15">AGAP013324-PA-like protein</fullName>
    </submittedName>
</protein>
<dbReference type="GO" id="GO:0004993">
    <property type="term" value="F:G protein-coupled serotonin receptor activity"/>
    <property type="evidence" value="ECO:0007669"/>
    <property type="project" value="UniProtKB-ARBA"/>
</dbReference>
<evidence type="ECO:0000256" key="2">
    <source>
        <dbReference type="ARBA" id="ARBA00010663"/>
    </source>
</evidence>
<dbReference type="SMART" id="SM01381">
    <property type="entry name" value="7TM_GPCR_Srsx"/>
    <property type="match status" value="1"/>
</dbReference>
<dbReference type="GO" id="GO:0005886">
    <property type="term" value="C:plasma membrane"/>
    <property type="evidence" value="ECO:0007669"/>
    <property type="project" value="UniProtKB-SubCell"/>
</dbReference>
<keyword evidence="17" id="KW-1185">Reference proteome</keyword>
<feature type="transmembrane region" description="Helical" evidence="13">
    <location>
        <begin position="210"/>
        <end position="234"/>
    </location>
</feature>
<evidence type="ECO:0000256" key="3">
    <source>
        <dbReference type="ARBA" id="ARBA00022475"/>
    </source>
</evidence>
<proteinExistence type="inferred from homology"/>
<feature type="transmembrane region" description="Helical" evidence="13">
    <location>
        <begin position="246"/>
        <end position="271"/>
    </location>
</feature>
<dbReference type="EMBL" id="ATLV01016358">
    <property type="status" value="NOT_ANNOTATED_CDS"/>
    <property type="molecule type" value="Genomic_DNA"/>
</dbReference>
<evidence type="ECO:0000256" key="9">
    <source>
        <dbReference type="ARBA" id="ARBA00023170"/>
    </source>
</evidence>
<feature type="transmembrane region" description="Helical" evidence="13">
    <location>
        <begin position="283"/>
        <end position="304"/>
    </location>
</feature>
<gene>
    <name evidence="15" type="ORF">ZHAS_00008888</name>
</gene>
<feature type="region of interest" description="Disordered" evidence="12">
    <location>
        <begin position="529"/>
        <end position="548"/>
    </location>
</feature>
<dbReference type="Pfam" id="PF00001">
    <property type="entry name" value="7tm_1"/>
    <property type="match status" value="1"/>
</dbReference>
<dbReference type="EMBL" id="KE525079">
    <property type="protein sequence ID" value="KFB41294.1"/>
    <property type="molecule type" value="Genomic_DNA"/>
</dbReference>
<evidence type="ECO:0000256" key="4">
    <source>
        <dbReference type="ARBA" id="ARBA00022692"/>
    </source>
</evidence>
<evidence type="ECO:0000313" key="15">
    <source>
        <dbReference type="EMBL" id="KFB41294.1"/>
    </source>
</evidence>
<dbReference type="VEuPathDB" id="VectorBase:ASIS015798"/>
<dbReference type="PROSITE" id="PS50262">
    <property type="entry name" value="G_PROTEIN_RECEP_F1_2"/>
    <property type="match status" value="1"/>
</dbReference>
<keyword evidence="5 13" id="KW-1133">Transmembrane helix</keyword>
<dbReference type="EnsemblMetazoa" id="ASIC008888-RA">
    <property type="protein sequence ID" value="ASIC008888-PA"/>
    <property type="gene ID" value="ASIC008888"/>
</dbReference>
<evidence type="ECO:0000256" key="12">
    <source>
        <dbReference type="SAM" id="MobiDB-lite"/>
    </source>
</evidence>
<keyword evidence="9 11" id="KW-0675">Receptor</keyword>
<comment type="subcellular location">
    <subcellularLocation>
        <location evidence="1">Cell membrane</location>
        <topology evidence="1">Multi-pass membrane protein</topology>
    </subcellularLocation>
</comment>
<accession>A0A084VTK0</accession>
<dbReference type="Proteomes" id="UP000030765">
    <property type="component" value="Unassembled WGS sequence"/>
</dbReference>
<feature type="transmembrane region" description="Helical" evidence="13">
    <location>
        <begin position="673"/>
        <end position="692"/>
    </location>
</feature>
<dbReference type="PRINTS" id="PR00237">
    <property type="entry name" value="GPCRRHODOPSN"/>
</dbReference>
<evidence type="ECO:0000256" key="6">
    <source>
        <dbReference type="ARBA" id="ARBA00023040"/>
    </source>
</evidence>
<keyword evidence="7 13" id="KW-0472">Membrane</keyword>
<keyword evidence="3" id="KW-1003">Cell membrane</keyword>
<sequence length="727" mass="78327">MALLTAPLPLYYATAAAAAAATAVVLALPSTVASETGGAVLTAFNHTLATASSALLHAGVLTDVDEGSHHHHLSRAVSAVRAASSPNIEPSSNPAILGGFESPAAFVDSSNVSVEVVTGATDGPTVDDGRYFPFDRDPLESATGVANRSLDSTVPSPGGFDQGTEDFVRLVDNLFSSPGSPPDLTARQLDQGLPRAMEEHFLIANWQDCVVVILFCLLIVVTVIGNTLVILSVITTRRLRTVTNCFVMSLAVADWLVGIFVMPPAVAVHLMGSWQLGWILCDIWISLDVLLCTASILSLCAISIDRYLAVTQPLNYSRRRRSKRLALLMILVVWVLALAITCPPILGWYEPGRRELDQCRYNQNEGYVVFSAMGSFFIPMTVMVYVYLRISCVVASRHDKMTEIEVHKKSHRIREPEEDGYQSEQDPIPLSPKRKRSSSQLSTGTTTYVAQVGPGSMLEESGPKGAAKRNHKNGHYELVDMNSTVGGGIVVGGGKTTILSGAALEGAAYEAGLDEGEAVEPPVCVDPGQPGAGSGPEAGYSKLPSTDERWPSGNSVFNQQTHKPQSHAGVPVAAVAATTGGGGLRRNNTINTSTCSSVQLVGGRVTAGGGNNIRVHQKSLSSRISSMKRENKTTQTLSIVVGGFIACWLPFFINYIITPFLPKGWSVPELGEFFTWLGWINSAINPFIYAFYSVDFRAAFWRLTLRRFFRNSEKAPFANIHNLSMRR</sequence>
<feature type="compositionally biased region" description="Polar residues" evidence="12">
    <location>
        <begin position="438"/>
        <end position="447"/>
    </location>
</feature>
<dbReference type="SUPFAM" id="SSF81321">
    <property type="entry name" value="Family A G protein-coupled receptor-like"/>
    <property type="match status" value="1"/>
</dbReference>
<evidence type="ECO:0000256" key="1">
    <source>
        <dbReference type="ARBA" id="ARBA00004651"/>
    </source>
</evidence>
<dbReference type="CDD" id="cd15061">
    <property type="entry name" value="7tmA_tyramine_R-like"/>
    <property type="match status" value="1"/>
</dbReference>
<evidence type="ECO:0000256" key="13">
    <source>
        <dbReference type="SAM" id="Phobius"/>
    </source>
</evidence>
<organism evidence="15">
    <name type="scientific">Anopheles sinensis</name>
    <name type="common">Mosquito</name>
    <dbReference type="NCBI Taxonomy" id="74873"/>
    <lineage>
        <taxon>Eukaryota</taxon>
        <taxon>Metazoa</taxon>
        <taxon>Ecdysozoa</taxon>
        <taxon>Arthropoda</taxon>
        <taxon>Hexapoda</taxon>
        <taxon>Insecta</taxon>
        <taxon>Pterygota</taxon>
        <taxon>Neoptera</taxon>
        <taxon>Endopterygota</taxon>
        <taxon>Diptera</taxon>
        <taxon>Nematocera</taxon>
        <taxon>Culicoidea</taxon>
        <taxon>Culicidae</taxon>
        <taxon>Anophelinae</taxon>
        <taxon>Anopheles</taxon>
    </lineage>
</organism>
<evidence type="ECO:0000313" key="17">
    <source>
        <dbReference type="Proteomes" id="UP000030765"/>
    </source>
</evidence>
<evidence type="ECO:0000256" key="8">
    <source>
        <dbReference type="ARBA" id="ARBA00023157"/>
    </source>
</evidence>
<keyword evidence="8" id="KW-1015">Disulfide bond</keyword>
<evidence type="ECO:0000256" key="11">
    <source>
        <dbReference type="RuleBase" id="RU000688"/>
    </source>
</evidence>
<name>A0A084VTK0_ANOSI</name>
<reference evidence="16" key="2">
    <citation type="submission" date="2020-05" db="UniProtKB">
        <authorList>
            <consortium name="EnsemblMetazoa"/>
        </authorList>
    </citation>
    <scope>IDENTIFICATION</scope>
</reference>
<dbReference type="GO" id="GO:0043410">
    <property type="term" value="P:positive regulation of MAPK cascade"/>
    <property type="evidence" value="ECO:0007669"/>
    <property type="project" value="TreeGrafter"/>
</dbReference>
<comment type="similarity">
    <text evidence="2 11">Belongs to the G-protein coupled receptor 1 family.</text>
</comment>
<keyword evidence="10 11" id="KW-0807">Transducer</keyword>
<evidence type="ECO:0000259" key="14">
    <source>
        <dbReference type="PROSITE" id="PS50262"/>
    </source>
</evidence>
<evidence type="ECO:0000256" key="7">
    <source>
        <dbReference type="ARBA" id="ARBA00023136"/>
    </source>
</evidence>
<dbReference type="InterPro" id="IPR017452">
    <property type="entry name" value="GPCR_Rhodpsn_7TM"/>
</dbReference>
<dbReference type="OrthoDB" id="5977853at2759"/>
<feature type="transmembrane region" description="Helical" evidence="13">
    <location>
        <begin position="325"/>
        <end position="346"/>
    </location>
</feature>
<dbReference type="PANTHER" id="PTHR24248:SF199">
    <property type="entry name" value="IP13425P-RELATED"/>
    <property type="match status" value="1"/>
</dbReference>
<keyword evidence="6 11" id="KW-0297">G-protein coupled receptor</keyword>
<feature type="region of interest" description="Disordered" evidence="12">
    <location>
        <begin position="406"/>
        <end position="447"/>
    </location>
</feature>
<feature type="domain" description="G-protein coupled receptors family 1 profile" evidence="14">
    <location>
        <begin position="225"/>
        <end position="689"/>
    </location>
</feature>
<keyword evidence="4 11" id="KW-0812">Transmembrane</keyword>
<dbReference type="STRING" id="74873.A0A084VTK0"/>
<dbReference type="InterPro" id="IPR000276">
    <property type="entry name" value="GPCR_Rhodpsn"/>
</dbReference>
<dbReference type="PANTHER" id="PTHR24248">
    <property type="entry name" value="ADRENERGIC RECEPTOR-RELATED G-PROTEIN COUPLED RECEPTOR"/>
    <property type="match status" value="1"/>
</dbReference>
<feature type="transmembrane region" description="Helical" evidence="13">
    <location>
        <begin position="366"/>
        <end position="388"/>
    </location>
</feature>
<dbReference type="OMA" id="GVKNGCY"/>
<evidence type="ECO:0000256" key="5">
    <source>
        <dbReference type="ARBA" id="ARBA00022989"/>
    </source>
</evidence>
<evidence type="ECO:0000256" key="10">
    <source>
        <dbReference type="ARBA" id="ARBA00023224"/>
    </source>
</evidence>